<organism evidence="2 3">
    <name type="scientific">Brevibacterium picturae</name>
    <dbReference type="NCBI Taxonomy" id="260553"/>
    <lineage>
        <taxon>Bacteria</taxon>
        <taxon>Bacillati</taxon>
        <taxon>Actinomycetota</taxon>
        <taxon>Actinomycetes</taxon>
        <taxon>Micrococcales</taxon>
        <taxon>Brevibacteriaceae</taxon>
        <taxon>Brevibacterium</taxon>
    </lineage>
</organism>
<dbReference type="EMBL" id="BAAALY010000002">
    <property type="protein sequence ID" value="GAA1532492.1"/>
    <property type="molecule type" value="Genomic_DNA"/>
</dbReference>
<dbReference type="Proteomes" id="UP001501791">
    <property type="component" value="Unassembled WGS sequence"/>
</dbReference>
<reference evidence="2 3" key="1">
    <citation type="journal article" date="2019" name="Int. J. Syst. Evol. Microbiol.">
        <title>The Global Catalogue of Microorganisms (GCM) 10K type strain sequencing project: providing services to taxonomists for standard genome sequencing and annotation.</title>
        <authorList>
            <consortium name="The Broad Institute Genomics Platform"/>
            <consortium name="The Broad Institute Genome Sequencing Center for Infectious Disease"/>
            <person name="Wu L."/>
            <person name="Ma J."/>
        </authorList>
    </citation>
    <scope>NUCLEOTIDE SEQUENCE [LARGE SCALE GENOMIC DNA]</scope>
    <source>
        <strain evidence="2 3">JCM 13319</strain>
    </source>
</reference>
<dbReference type="InterPro" id="IPR009057">
    <property type="entry name" value="Homeodomain-like_sf"/>
</dbReference>
<sequence>MSSMHSTGEDLLLKASRLLARQPFQTVDLATVADFCGESTEVVARNYPDMKTLGAAILTYEGAAMREAHRLAASQYPHPLERVEASFRLVGDRLASDVIVRAGIRIAAEAASCFPERNIDPFRTWKAFVVGALEESVAEGEIRDGVRIEAAARVLVSAGMGTKDLLTFTNDWDSAGERLAEVASFVISGMRREANAHDSANSL</sequence>
<gene>
    <name evidence="2" type="ORF">GCM10009691_05300</name>
</gene>
<comment type="caution">
    <text evidence="2">The sequence shown here is derived from an EMBL/GenBank/DDBJ whole genome shotgun (WGS) entry which is preliminary data.</text>
</comment>
<dbReference type="InterPro" id="IPR054126">
    <property type="entry name" value="CprB_TetR_C"/>
</dbReference>
<dbReference type="Gene3D" id="1.10.357.10">
    <property type="entry name" value="Tetracycline Repressor, domain 2"/>
    <property type="match status" value="1"/>
</dbReference>
<dbReference type="InterPro" id="IPR036271">
    <property type="entry name" value="Tet_transcr_reg_TetR-rel_C_sf"/>
</dbReference>
<keyword evidence="3" id="KW-1185">Reference proteome</keyword>
<evidence type="ECO:0000259" key="1">
    <source>
        <dbReference type="Pfam" id="PF21935"/>
    </source>
</evidence>
<accession>A0ABN2B2B2</accession>
<evidence type="ECO:0000313" key="3">
    <source>
        <dbReference type="Proteomes" id="UP001501791"/>
    </source>
</evidence>
<dbReference type="SUPFAM" id="SSF46689">
    <property type="entry name" value="Homeodomain-like"/>
    <property type="match status" value="1"/>
</dbReference>
<name>A0ABN2B2B2_9MICO</name>
<evidence type="ECO:0000313" key="2">
    <source>
        <dbReference type="EMBL" id="GAA1532492.1"/>
    </source>
</evidence>
<dbReference type="SUPFAM" id="SSF48498">
    <property type="entry name" value="Tetracyclin repressor-like, C-terminal domain"/>
    <property type="match status" value="1"/>
</dbReference>
<feature type="domain" description="CprB tetracyclin repressor-like C-terminal" evidence="1">
    <location>
        <begin position="96"/>
        <end position="190"/>
    </location>
</feature>
<proteinExistence type="predicted"/>
<dbReference type="Pfam" id="PF21935">
    <property type="entry name" value="TetR_C_45"/>
    <property type="match status" value="1"/>
</dbReference>
<protein>
    <recommendedName>
        <fullName evidence="1">CprB tetracyclin repressor-like C-terminal domain-containing protein</fullName>
    </recommendedName>
</protein>